<dbReference type="CDD" id="cd00130">
    <property type="entry name" value="PAS"/>
    <property type="match status" value="2"/>
</dbReference>
<dbReference type="InterPro" id="IPR010559">
    <property type="entry name" value="Sig_transdc_His_kin_internal"/>
</dbReference>
<dbReference type="SUPFAM" id="SSF55874">
    <property type="entry name" value="ATPase domain of HSP90 chaperone/DNA topoisomerase II/histidine kinase"/>
    <property type="match status" value="1"/>
</dbReference>
<dbReference type="InterPro" id="IPR035965">
    <property type="entry name" value="PAS-like_dom_sf"/>
</dbReference>
<dbReference type="GO" id="GO:0000155">
    <property type="term" value="F:phosphorelay sensor kinase activity"/>
    <property type="evidence" value="ECO:0007669"/>
    <property type="project" value="InterPro"/>
</dbReference>
<dbReference type="SMART" id="SM00091">
    <property type="entry name" value="PAS"/>
    <property type="match status" value="2"/>
</dbReference>
<dbReference type="SMART" id="SM00086">
    <property type="entry name" value="PAC"/>
    <property type="match status" value="1"/>
</dbReference>
<proteinExistence type="predicted"/>
<feature type="domain" description="PAC" evidence="3">
    <location>
        <begin position="398"/>
        <end position="450"/>
    </location>
</feature>
<dbReference type="PROSITE" id="PS50113">
    <property type="entry name" value="PAC"/>
    <property type="match status" value="1"/>
</dbReference>
<name>A0AAD0UXD7_9LEPT</name>
<dbReference type="KEGG" id="lkm:EFP84_19855"/>
<evidence type="ECO:0000313" key="4">
    <source>
        <dbReference type="EMBL" id="AYV57882.1"/>
    </source>
</evidence>
<organism evidence="4 5">
    <name type="scientific">Leptospira kmetyi</name>
    <dbReference type="NCBI Taxonomy" id="408139"/>
    <lineage>
        <taxon>Bacteria</taxon>
        <taxon>Pseudomonadati</taxon>
        <taxon>Spirochaetota</taxon>
        <taxon>Spirochaetia</taxon>
        <taxon>Leptospirales</taxon>
        <taxon>Leptospiraceae</taxon>
        <taxon>Leptospira</taxon>
    </lineage>
</organism>
<dbReference type="Gene3D" id="3.30.565.10">
    <property type="entry name" value="Histidine kinase-like ATPase, C-terminal domain"/>
    <property type="match status" value="1"/>
</dbReference>
<dbReference type="PANTHER" id="PTHR34220:SF7">
    <property type="entry name" value="SENSOR HISTIDINE KINASE YPDA"/>
    <property type="match status" value="1"/>
</dbReference>
<dbReference type="Proteomes" id="UP000276407">
    <property type="component" value="Chromosome 2"/>
</dbReference>
<dbReference type="InterPro" id="IPR000014">
    <property type="entry name" value="PAS"/>
</dbReference>
<feature type="domain" description="PAS" evidence="2">
    <location>
        <begin position="326"/>
        <end position="371"/>
    </location>
</feature>
<reference evidence="4 5" key="1">
    <citation type="submission" date="2018-11" db="EMBL/GenBank/DDBJ databases">
        <title>Complete genome sequence of Leptospira kmetyi isolate LS 001/16 from soil sample associated with a leptospirosis patient in Kelantan.</title>
        <authorList>
            <person name="Muhammad Yusoff F."/>
            <person name="Muhammad Yusoff S."/>
            <person name="Ahmad M.N."/>
            <person name="Yusof N.Y."/>
            <person name="Aziah I."/>
        </authorList>
    </citation>
    <scope>NUCLEOTIDE SEQUENCE [LARGE SCALE GENOMIC DNA]</scope>
    <source>
        <strain evidence="4 5">LS 001/16</strain>
    </source>
</reference>
<accession>A0AAD0UXD7</accession>
<evidence type="ECO:0000259" key="3">
    <source>
        <dbReference type="PROSITE" id="PS50113"/>
    </source>
</evidence>
<dbReference type="Pfam" id="PF06580">
    <property type="entry name" value="His_kinase"/>
    <property type="match status" value="1"/>
</dbReference>
<dbReference type="InterPro" id="IPR000700">
    <property type="entry name" value="PAS-assoc_C"/>
</dbReference>
<dbReference type="PROSITE" id="PS50112">
    <property type="entry name" value="PAS"/>
    <property type="match status" value="2"/>
</dbReference>
<feature type="coiled-coil region" evidence="1">
    <location>
        <begin position="434"/>
        <end position="461"/>
    </location>
</feature>
<dbReference type="InterPro" id="IPR001610">
    <property type="entry name" value="PAC"/>
</dbReference>
<feature type="domain" description="PAS" evidence="2">
    <location>
        <begin position="197"/>
        <end position="247"/>
    </location>
</feature>
<evidence type="ECO:0000259" key="2">
    <source>
        <dbReference type="PROSITE" id="PS50112"/>
    </source>
</evidence>
<sequence>MSMSQKESNRMSGKLETLEFLSGLYGESVSLSVTLSKILERISRNFSAIYGQAWIRSGSDGLILESQFVPDSIETLRSAQILPNTNLYELLSRPATESVRVVGNIDILEGLSASSILKERVFEIEILPIAFEDRTLGAFVLFIPKVQTETGATTATSATKQVASNSTEERSGAISDWIRYYGGLISEKILRRSLQESEGRMRKVLENMPILFMAVDSSFRFVSWNHECERVIGYSETEVLGREGFLQTELLKEPNASSLKMDSEIFESDFKNWELELLAKDGKTKTILLSNLSSEFSLPGWEKWFVGVDITHTKEIERELKGSLKELSDFQTALNAVSIVAFTDRAGTIIYVNQNFCNISGYSRDELLGQNHRIVNSGYHSKEFFKDLWKTISGGKIWKGEIKNKAKDGRFYWVDTTISPILDDKGKPYQYLAIRNDITERKETEEKARHAENNLKTLQDRMSPHFLFNTLSIIHSYLQTNSELADSAILMLADNYRFLTDQANKPLVPFDVEWEFMENYLKLLKLRFSDFIDVKIEKVGNFGKCQLPPLTLQPIVENSYLHGLRNKKGRGTIHVQAFIEGSKTHILIRDDGVGLKSETIHSRTLANISDRLKFYLYDSEVKMENHPDGGTIVTVTFDKPNNEKLSDVIVDGKHE</sequence>
<dbReference type="GO" id="GO:0016020">
    <property type="term" value="C:membrane"/>
    <property type="evidence" value="ECO:0007669"/>
    <property type="project" value="InterPro"/>
</dbReference>
<dbReference type="InterPro" id="IPR050640">
    <property type="entry name" value="Bact_2-comp_sensor_kinase"/>
</dbReference>
<dbReference type="InterPro" id="IPR036890">
    <property type="entry name" value="HATPase_C_sf"/>
</dbReference>
<dbReference type="SUPFAM" id="SSF55785">
    <property type="entry name" value="PYP-like sensor domain (PAS domain)"/>
    <property type="match status" value="2"/>
</dbReference>
<protein>
    <submittedName>
        <fullName evidence="4">PAS domain S-box protein</fullName>
    </submittedName>
</protein>
<dbReference type="Pfam" id="PF13188">
    <property type="entry name" value="PAS_8"/>
    <property type="match status" value="1"/>
</dbReference>
<dbReference type="NCBIfam" id="TIGR00229">
    <property type="entry name" value="sensory_box"/>
    <property type="match status" value="2"/>
</dbReference>
<evidence type="ECO:0000313" key="5">
    <source>
        <dbReference type="Proteomes" id="UP000276407"/>
    </source>
</evidence>
<evidence type="ECO:0000256" key="1">
    <source>
        <dbReference type="SAM" id="Coils"/>
    </source>
</evidence>
<dbReference type="AlphaFoldDB" id="A0AAD0UXD7"/>
<dbReference type="PANTHER" id="PTHR34220">
    <property type="entry name" value="SENSOR HISTIDINE KINASE YPDA"/>
    <property type="match status" value="1"/>
</dbReference>
<keyword evidence="1" id="KW-0175">Coiled coil</keyword>
<dbReference type="Gene3D" id="3.30.450.20">
    <property type="entry name" value="PAS domain"/>
    <property type="match status" value="2"/>
</dbReference>
<dbReference type="EMBL" id="CP033615">
    <property type="protein sequence ID" value="AYV57882.1"/>
    <property type="molecule type" value="Genomic_DNA"/>
</dbReference>
<dbReference type="Pfam" id="PF13426">
    <property type="entry name" value="PAS_9"/>
    <property type="match status" value="1"/>
</dbReference>
<gene>
    <name evidence="4" type="ORF">EFP84_19855</name>
</gene>